<proteinExistence type="predicted"/>
<feature type="transmembrane region" description="Helical" evidence="2">
    <location>
        <begin position="150"/>
        <end position="174"/>
    </location>
</feature>
<keyword evidence="2" id="KW-0472">Membrane</keyword>
<name>A0ABN1YP86_9MICO</name>
<keyword evidence="2" id="KW-1133">Transmembrane helix</keyword>
<dbReference type="Proteomes" id="UP001501266">
    <property type="component" value="Unassembled WGS sequence"/>
</dbReference>
<evidence type="ECO:0000256" key="2">
    <source>
        <dbReference type="SAM" id="Phobius"/>
    </source>
</evidence>
<dbReference type="RefSeq" id="WP_343917287.1">
    <property type="nucleotide sequence ID" value="NZ_BAAAKK010000001.1"/>
</dbReference>
<keyword evidence="4" id="KW-1185">Reference proteome</keyword>
<evidence type="ECO:0000313" key="3">
    <source>
        <dbReference type="EMBL" id="GAA1419224.1"/>
    </source>
</evidence>
<evidence type="ECO:0000313" key="4">
    <source>
        <dbReference type="Proteomes" id="UP001501266"/>
    </source>
</evidence>
<feature type="compositionally biased region" description="Basic and acidic residues" evidence="1">
    <location>
        <begin position="15"/>
        <end position="40"/>
    </location>
</feature>
<gene>
    <name evidence="3" type="ORF">GCM10009640_06590</name>
</gene>
<keyword evidence="2" id="KW-0812">Transmembrane</keyword>
<feature type="transmembrane region" description="Helical" evidence="2">
    <location>
        <begin position="81"/>
        <end position="103"/>
    </location>
</feature>
<feature type="transmembrane region" description="Helical" evidence="2">
    <location>
        <begin position="123"/>
        <end position="144"/>
    </location>
</feature>
<feature type="transmembrane region" description="Helical" evidence="2">
    <location>
        <begin position="50"/>
        <end position="69"/>
    </location>
</feature>
<dbReference type="InterPro" id="IPR046291">
    <property type="entry name" value="DUF6328"/>
</dbReference>
<reference evidence="3 4" key="1">
    <citation type="journal article" date="2019" name="Int. J. Syst. Evol. Microbiol.">
        <title>The Global Catalogue of Microorganisms (GCM) 10K type strain sequencing project: providing services to taxonomists for standard genome sequencing and annotation.</title>
        <authorList>
            <consortium name="The Broad Institute Genomics Platform"/>
            <consortium name="The Broad Institute Genome Sequencing Center for Infectious Disease"/>
            <person name="Wu L."/>
            <person name="Ma J."/>
        </authorList>
    </citation>
    <scope>NUCLEOTIDE SEQUENCE [LARGE SCALE GENOMIC DNA]</scope>
    <source>
        <strain evidence="3 4">JCM 12398</strain>
    </source>
</reference>
<dbReference type="EMBL" id="BAAAKK010000001">
    <property type="protein sequence ID" value="GAA1419224.1"/>
    <property type="molecule type" value="Genomic_DNA"/>
</dbReference>
<sequence length="183" mass="19590">MSEGAMHQAGGDGPARPRGERSGGARDDGGRDETPDERADRNFSDILQELRVVLTGTQLISGFLLAVAFQSGFRDLDADEVQHYLVLVAIAALATLLGMTPVLVHRLHFQRRMKREIVRLANVLLIATLAVVSILVIGVTSFIFEVVVSAAAGLWASMGCAVAVVALWALAWAARRNGGDDRA</sequence>
<comment type="caution">
    <text evidence="3">The sequence shown here is derived from an EMBL/GenBank/DDBJ whole genome shotgun (WGS) entry which is preliminary data.</text>
</comment>
<evidence type="ECO:0000256" key="1">
    <source>
        <dbReference type="SAM" id="MobiDB-lite"/>
    </source>
</evidence>
<organism evidence="3 4">
    <name type="scientific">Agrococcus citreus</name>
    <dbReference type="NCBI Taxonomy" id="84643"/>
    <lineage>
        <taxon>Bacteria</taxon>
        <taxon>Bacillati</taxon>
        <taxon>Actinomycetota</taxon>
        <taxon>Actinomycetes</taxon>
        <taxon>Micrococcales</taxon>
        <taxon>Microbacteriaceae</taxon>
        <taxon>Agrococcus</taxon>
    </lineage>
</organism>
<accession>A0ABN1YP86</accession>
<dbReference type="Pfam" id="PF19853">
    <property type="entry name" value="DUF6328"/>
    <property type="match status" value="1"/>
</dbReference>
<protein>
    <submittedName>
        <fullName evidence="3">DUF6328 family protein</fullName>
    </submittedName>
</protein>
<feature type="region of interest" description="Disordered" evidence="1">
    <location>
        <begin position="1"/>
        <end position="40"/>
    </location>
</feature>